<sequence length="61" mass="7080">MKLPSQIELRDYLAASIMQGICSGDWKFDIKEETWDTVAARRAYELADKMLSERDSEKTTH</sequence>
<organism evidence="1">
    <name type="scientific">uncultured Caudovirales phage</name>
    <dbReference type="NCBI Taxonomy" id="2100421"/>
    <lineage>
        <taxon>Viruses</taxon>
        <taxon>Duplodnaviria</taxon>
        <taxon>Heunggongvirae</taxon>
        <taxon>Uroviricota</taxon>
        <taxon>Caudoviricetes</taxon>
        <taxon>Peduoviridae</taxon>
        <taxon>Maltschvirus</taxon>
        <taxon>Maltschvirus maltsch</taxon>
    </lineage>
</organism>
<reference evidence="1" key="1">
    <citation type="submission" date="2020-05" db="EMBL/GenBank/DDBJ databases">
        <authorList>
            <person name="Chiriac C."/>
            <person name="Salcher M."/>
            <person name="Ghai R."/>
            <person name="Kavagutti S V."/>
        </authorList>
    </citation>
    <scope>NUCLEOTIDE SEQUENCE</scope>
</reference>
<gene>
    <name evidence="1" type="ORF">UFOVP230_39</name>
</gene>
<protein>
    <submittedName>
        <fullName evidence="1">Uncharacterized protein</fullName>
    </submittedName>
</protein>
<evidence type="ECO:0000313" key="1">
    <source>
        <dbReference type="EMBL" id="CAB5238850.1"/>
    </source>
</evidence>
<name>A0A6J7XNL1_9CAUD</name>
<dbReference type="EMBL" id="LR798463">
    <property type="protein sequence ID" value="CAB5238850.1"/>
    <property type="molecule type" value="Genomic_DNA"/>
</dbReference>
<proteinExistence type="predicted"/>
<accession>A0A6J7XNL1</accession>